<reference evidence="2 3" key="1">
    <citation type="submission" date="2013-11" db="EMBL/GenBank/DDBJ databases">
        <title>The Damaraland mole rat (Fukomys damarensis) genome and evolution of African mole rats.</title>
        <authorList>
            <person name="Gladyshev V.N."/>
            <person name="Fang X."/>
        </authorList>
    </citation>
    <scope>NUCLEOTIDE SEQUENCE [LARGE SCALE GENOMIC DNA]</scope>
    <source>
        <tissue evidence="2">Liver</tissue>
    </source>
</reference>
<protein>
    <submittedName>
        <fullName evidence="2">Uncharacterized protein</fullName>
    </submittedName>
</protein>
<dbReference type="EMBL" id="KN122846">
    <property type="protein sequence ID" value="KFO27894.1"/>
    <property type="molecule type" value="Genomic_DNA"/>
</dbReference>
<proteinExistence type="predicted"/>
<evidence type="ECO:0000256" key="1">
    <source>
        <dbReference type="SAM" id="MobiDB-lite"/>
    </source>
</evidence>
<feature type="region of interest" description="Disordered" evidence="1">
    <location>
        <begin position="54"/>
        <end position="94"/>
    </location>
</feature>
<evidence type="ECO:0000313" key="3">
    <source>
        <dbReference type="Proteomes" id="UP000028990"/>
    </source>
</evidence>
<sequence length="94" mass="10664">MTSSFKKLVSNEEDRPTIMFIKANEGSAKKTWFKQRPPLLDLQRVKEAMRKLKLPPGQYVSDHMTDADGGETGLQSSYQPPKGERQNNNGRTIL</sequence>
<evidence type="ECO:0000313" key="2">
    <source>
        <dbReference type="EMBL" id="KFO27894.1"/>
    </source>
</evidence>
<dbReference type="Proteomes" id="UP000028990">
    <property type="component" value="Unassembled WGS sequence"/>
</dbReference>
<keyword evidence="3" id="KW-1185">Reference proteome</keyword>
<gene>
    <name evidence="2" type="ORF">H920_10698</name>
</gene>
<name>A0A091D6Z7_FUKDA</name>
<dbReference type="AlphaFoldDB" id="A0A091D6Z7"/>
<organism evidence="2 3">
    <name type="scientific">Fukomys damarensis</name>
    <name type="common">Damaraland mole rat</name>
    <name type="synonym">Cryptomys damarensis</name>
    <dbReference type="NCBI Taxonomy" id="885580"/>
    <lineage>
        <taxon>Eukaryota</taxon>
        <taxon>Metazoa</taxon>
        <taxon>Chordata</taxon>
        <taxon>Craniata</taxon>
        <taxon>Vertebrata</taxon>
        <taxon>Euteleostomi</taxon>
        <taxon>Mammalia</taxon>
        <taxon>Eutheria</taxon>
        <taxon>Euarchontoglires</taxon>
        <taxon>Glires</taxon>
        <taxon>Rodentia</taxon>
        <taxon>Hystricomorpha</taxon>
        <taxon>Bathyergidae</taxon>
        <taxon>Fukomys</taxon>
    </lineage>
</organism>
<accession>A0A091D6Z7</accession>